<dbReference type="CDD" id="cd15457">
    <property type="entry name" value="NADAR"/>
    <property type="match status" value="1"/>
</dbReference>
<dbReference type="InterPro" id="IPR037238">
    <property type="entry name" value="YbiA-like_sf"/>
</dbReference>
<dbReference type="SUPFAM" id="SSF143990">
    <property type="entry name" value="YbiA-like"/>
    <property type="match status" value="1"/>
</dbReference>
<feature type="domain" description="NADAR" evidence="1">
    <location>
        <begin position="16"/>
        <end position="162"/>
    </location>
</feature>
<comment type="caution">
    <text evidence="2">The sequence shown here is derived from an EMBL/GenBank/DDBJ whole genome shotgun (WGS) entry which is preliminary data.</text>
</comment>
<name>A0AAD6US72_9AGAR</name>
<organism evidence="2 3">
    <name type="scientific">Mycena pura</name>
    <dbReference type="NCBI Taxonomy" id="153505"/>
    <lineage>
        <taxon>Eukaryota</taxon>
        <taxon>Fungi</taxon>
        <taxon>Dikarya</taxon>
        <taxon>Basidiomycota</taxon>
        <taxon>Agaricomycotina</taxon>
        <taxon>Agaricomycetes</taxon>
        <taxon>Agaricomycetidae</taxon>
        <taxon>Agaricales</taxon>
        <taxon>Marasmiineae</taxon>
        <taxon>Mycenaceae</taxon>
        <taxon>Mycena</taxon>
    </lineage>
</organism>
<dbReference type="Gene3D" id="1.10.357.40">
    <property type="entry name" value="YbiA-like"/>
    <property type="match status" value="1"/>
</dbReference>
<dbReference type="InterPro" id="IPR012816">
    <property type="entry name" value="NADAR"/>
</dbReference>
<evidence type="ECO:0000313" key="2">
    <source>
        <dbReference type="EMBL" id="KAJ7192436.1"/>
    </source>
</evidence>
<evidence type="ECO:0000259" key="1">
    <source>
        <dbReference type="Pfam" id="PF08719"/>
    </source>
</evidence>
<keyword evidence="3" id="KW-1185">Reference proteome</keyword>
<proteinExistence type="predicted"/>
<reference evidence="2" key="1">
    <citation type="submission" date="2023-03" db="EMBL/GenBank/DDBJ databases">
        <title>Massive genome expansion in bonnet fungi (Mycena s.s.) driven by repeated elements and novel gene families across ecological guilds.</title>
        <authorList>
            <consortium name="Lawrence Berkeley National Laboratory"/>
            <person name="Harder C.B."/>
            <person name="Miyauchi S."/>
            <person name="Viragh M."/>
            <person name="Kuo A."/>
            <person name="Thoen E."/>
            <person name="Andreopoulos B."/>
            <person name="Lu D."/>
            <person name="Skrede I."/>
            <person name="Drula E."/>
            <person name="Henrissat B."/>
            <person name="Morin E."/>
            <person name="Kohler A."/>
            <person name="Barry K."/>
            <person name="LaButti K."/>
            <person name="Morin E."/>
            <person name="Salamov A."/>
            <person name="Lipzen A."/>
            <person name="Mereny Z."/>
            <person name="Hegedus B."/>
            <person name="Baldrian P."/>
            <person name="Stursova M."/>
            <person name="Weitz H."/>
            <person name="Taylor A."/>
            <person name="Grigoriev I.V."/>
            <person name="Nagy L.G."/>
            <person name="Martin F."/>
            <person name="Kauserud H."/>
        </authorList>
    </citation>
    <scope>NUCLEOTIDE SEQUENCE</scope>
    <source>
        <strain evidence="2">9144</strain>
    </source>
</reference>
<evidence type="ECO:0000313" key="3">
    <source>
        <dbReference type="Proteomes" id="UP001219525"/>
    </source>
</evidence>
<dbReference type="Proteomes" id="UP001219525">
    <property type="component" value="Unassembled WGS sequence"/>
</dbReference>
<gene>
    <name evidence="2" type="ORF">GGX14DRAFT_380099</name>
</gene>
<accession>A0AAD6US72</accession>
<dbReference type="EMBL" id="JARJCW010000120">
    <property type="protein sequence ID" value="KAJ7192436.1"/>
    <property type="molecule type" value="Genomic_DNA"/>
</dbReference>
<dbReference type="AlphaFoldDB" id="A0AAD6US72"/>
<sequence length="164" mass="19475">MKSTDPRRTENRRQIFFHSRRIDQYHCFTNCTPHPVTYNGKVYPTSEHLFQAFKFMDSRPDIAEGIRTVSKSRMKAFEYSMAHIEHQDLDWNRMRIAKLEITTWHKFSQHPELRLKLLGTGDAELVVQPYMYHRTLPETTSGDKKGRNEFGKALERVRTSLRDT</sequence>
<dbReference type="Pfam" id="PF08719">
    <property type="entry name" value="NADAR"/>
    <property type="match status" value="1"/>
</dbReference>
<protein>
    <submittedName>
        <fullName evidence="2">DUF1768-domain-containing protein</fullName>
    </submittedName>
</protein>